<dbReference type="Gene3D" id="2.40.50.140">
    <property type="entry name" value="Nucleic acid-binding proteins"/>
    <property type="match status" value="1"/>
</dbReference>
<keyword evidence="8" id="KW-0067">ATP-binding</keyword>
<keyword evidence="12" id="KW-0131">Cell cycle</keyword>
<dbReference type="InterPro" id="IPR026333">
    <property type="entry name" value="ATP_dep_DNA_lig_pp_1105_fam"/>
</dbReference>
<keyword evidence="16" id="KW-1185">Reference proteome</keyword>
<dbReference type="RefSeq" id="WP_166230565.1">
    <property type="nucleotide sequence ID" value="NZ_CP049989.1"/>
</dbReference>
<dbReference type="GO" id="GO:0003910">
    <property type="term" value="F:DNA ligase (ATP) activity"/>
    <property type="evidence" value="ECO:0007669"/>
    <property type="project" value="UniProtKB-EC"/>
</dbReference>
<name>A0A6G8INF7_9BURK</name>
<dbReference type="GO" id="GO:0003677">
    <property type="term" value="F:DNA binding"/>
    <property type="evidence" value="ECO:0007669"/>
    <property type="project" value="InterPro"/>
</dbReference>
<keyword evidence="9" id="KW-0460">Magnesium</keyword>
<evidence type="ECO:0000256" key="12">
    <source>
        <dbReference type="ARBA" id="ARBA00023306"/>
    </source>
</evidence>
<keyword evidence="7" id="KW-0227">DNA damage</keyword>
<evidence type="ECO:0000256" key="3">
    <source>
        <dbReference type="ARBA" id="ARBA00022618"/>
    </source>
</evidence>
<proteinExistence type="predicted"/>
<dbReference type="CDD" id="cd07972">
    <property type="entry name" value="OBF_DNA_ligase_Arch_LigB"/>
    <property type="match status" value="1"/>
</dbReference>
<dbReference type="GO" id="GO:0006260">
    <property type="term" value="P:DNA replication"/>
    <property type="evidence" value="ECO:0007669"/>
    <property type="project" value="UniProtKB-KW"/>
</dbReference>
<accession>A0A6G8INF7</accession>
<dbReference type="GO" id="GO:0046872">
    <property type="term" value="F:metal ion binding"/>
    <property type="evidence" value="ECO:0007669"/>
    <property type="project" value="UniProtKB-KW"/>
</dbReference>
<evidence type="ECO:0000256" key="8">
    <source>
        <dbReference type="ARBA" id="ARBA00022840"/>
    </source>
</evidence>
<dbReference type="GO" id="GO:0006281">
    <property type="term" value="P:DNA repair"/>
    <property type="evidence" value="ECO:0007669"/>
    <property type="project" value="UniProtKB-KW"/>
</dbReference>
<dbReference type="AlphaFoldDB" id="A0A6G8INF7"/>
<dbReference type="EC" id="6.5.1.1" evidence="1"/>
<keyword evidence="11" id="KW-0234">DNA repair</keyword>
<keyword evidence="5" id="KW-0479">Metal-binding</keyword>
<dbReference type="NCBIfam" id="TIGR04120">
    <property type="entry name" value="DNA_lig_bact"/>
    <property type="match status" value="1"/>
</dbReference>
<evidence type="ECO:0000256" key="7">
    <source>
        <dbReference type="ARBA" id="ARBA00022763"/>
    </source>
</evidence>
<keyword evidence="4" id="KW-0235">DNA replication</keyword>
<dbReference type="PANTHER" id="PTHR45674:SF13">
    <property type="entry name" value="DNA LIGASE-RELATED"/>
    <property type="match status" value="1"/>
</dbReference>
<protein>
    <recommendedName>
        <fullName evidence="1">DNA ligase (ATP)</fullName>
        <ecNumber evidence="1">6.5.1.1</ecNumber>
    </recommendedName>
</protein>
<dbReference type="Pfam" id="PF01068">
    <property type="entry name" value="DNA_ligase_A_M"/>
    <property type="match status" value="1"/>
</dbReference>
<sequence>MKRFAALFAELDASTATNDKVAALVRYLREAPAEDAAWAVYFLAGGKPRQLIRTAQLKAVALQASGLPEWLFEASYQAVGDLAETISLVLPAPSAPAPDLGLDGWMQQRLLPLRGADEARVAEALTAWWRELDAMGRFLLVKLVGGGFRVGVSKLLVQRAIAEHAGLDAKLVAARMMGYTDSKRAPTAAAWQALVAPADADRAEAREPSEPHPFFLAHPLAGDPALALGEARDWLAEWKFDGIRGQIVKRAGRVWVWSRGEELMTERFPELVRLAAAWPDGTVVDGEILAWDAQGEPLAGADHAGRPAPFALLQQRIGRKTLGPKVLAAAPVGFIAYDLLEDQGRDLRALPQHTRRAALEAFAAGRVPPLPLSPLVQAGDWATLAAQRARSRELGVEGLMLKHRESAYGTGRVKRAGEGERLAWWKWKIDPLTIDGVLIYAQAGHGRRASVYTDYTFAVWNRPPRDAAEAQAVVQAIAERRPADPEGLQLVAFTKAYSGLTDAEFRAVDAVIRQTTLEKFGPVRSVRPTLVFELAFEGIARSPRHKSGVALRFPRMLRLREDKPLHEANTLADLEALLAPGPNAP</sequence>
<dbReference type="PROSITE" id="PS00697">
    <property type="entry name" value="DNA_LIGASE_A1"/>
    <property type="match status" value="1"/>
</dbReference>
<dbReference type="InterPro" id="IPR012308">
    <property type="entry name" value="DNA_ligase_ATP-dep_N"/>
</dbReference>
<gene>
    <name evidence="15" type="ORF">G9Q37_21245</name>
</gene>
<dbReference type="InterPro" id="IPR016059">
    <property type="entry name" value="DNA_ligase_ATP-dep_CS"/>
</dbReference>
<dbReference type="GO" id="GO:0005524">
    <property type="term" value="F:ATP binding"/>
    <property type="evidence" value="ECO:0007669"/>
    <property type="project" value="UniProtKB-KW"/>
</dbReference>
<evidence type="ECO:0000259" key="14">
    <source>
        <dbReference type="PROSITE" id="PS50160"/>
    </source>
</evidence>
<comment type="catalytic activity">
    <reaction evidence="13">
        <text>ATP + (deoxyribonucleotide)n-3'-hydroxyl + 5'-phospho-(deoxyribonucleotide)m = (deoxyribonucleotide)n+m + AMP + diphosphate.</text>
        <dbReference type="EC" id="6.5.1.1"/>
    </reaction>
</comment>
<evidence type="ECO:0000256" key="1">
    <source>
        <dbReference type="ARBA" id="ARBA00012727"/>
    </source>
</evidence>
<dbReference type="InterPro" id="IPR050191">
    <property type="entry name" value="ATP-dep_DNA_ligase"/>
</dbReference>
<dbReference type="InterPro" id="IPR012309">
    <property type="entry name" value="DNA_ligase_ATP-dep_C"/>
</dbReference>
<dbReference type="Proteomes" id="UP000503162">
    <property type="component" value="Chromosome"/>
</dbReference>
<dbReference type="EMBL" id="CP049989">
    <property type="protein sequence ID" value="QIM54510.1"/>
    <property type="molecule type" value="Genomic_DNA"/>
</dbReference>
<dbReference type="InterPro" id="IPR036599">
    <property type="entry name" value="DNA_ligase_N_sf"/>
</dbReference>
<organism evidence="15 16">
    <name type="scientific">Hydrogenophaga crocea</name>
    <dbReference type="NCBI Taxonomy" id="2716225"/>
    <lineage>
        <taxon>Bacteria</taxon>
        <taxon>Pseudomonadati</taxon>
        <taxon>Pseudomonadota</taxon>
        <taxon>Betaproteobacteria</taxon>
        <taxon>Burkholderiales</taxon>
        <taxon>Comamonadaceae</taxon>
        <taxon>Hydrogenophaga</taxon>
    </lineage>
</organism>
<evidence type="ECO:0000256" key="13">
    <source>
        <dbReference type="ARBA" id="ARBA00034003"/>
    </source>
</evidence>
<keyword evidence="6" id="KW-0547">Nucleotide-binding</keyword>
<evidence type="ECO:0000256" key="9">
    <source>
        <dbReference type="ARBA" id="ARBA00022842"/>
    </source>
</evidence>
<feature type="domain" description="ATP-dependent DNA ligase family profile" evidence="14">
    <location>
        <begin position="330"/>
        <end position="461"/>
    </location>
</feature>
<keyword evidence="10" id="KW-0233">DNA recombination</keyword>
<dbReference type="SUPFAM" id="SSF50249">
    <property type="entry name" value="Nucleic acid-binding proteins"/>
    <property type="match status" value="1"/>
</dbReference>
<evidence type="ECO:0000256" key="5">
    <source>
        <dbReference type="ARBA" id="ARBA00022723"/>
    </source>
</evidence>
<dbReference type="NCBIfam" id="NF006701">
    <property type="entry name" value="PRK09247.1"/>
    <property type="match status" value="1"/>
</dbReference>
<dbReference type="PANTHER" id="PTHR45674">
    <property type="entry name" value="DNA LIGASE 1/3 FAMILY MEMBER"/>
    <property type="match status" value="1"/>
</dbReference>
<dbReference type="PROSITE" id="PS50160">
    <property type="entry name" value="DNA_LIGASE_A3"/>
    <property type="match status" value="1"/>
</dbReference>
<reference evidence="15 16" key="1">
    <citation type="submission" date="2020-03" db="EMBL/GenBank/DDBJ databases">
        <title>Hydrogenophaga sp. nov. isolated from cyanobacterial mat.</title>
        <authorList>
            <person name="Thorat V."/>
            <person name="Kirdat K."/>
            <person name="Tiwarekar B."/>
            <person name="Costa E.D."/>
            <person name="Yadav A."/>
        </authorList>
    </citation>
    <scope>NUCLEOTIDE SEQUENCE [LARGE SCALE GENOMIC DNA]</scope>
    <source>
        <strain evidence="15 16">BA0156</strain>
    </source>
</reference>
<evidence type="ECO:0000256" key="2">
    <source>
        <dbReference type="ARBA" id="ARBA00022598"/>
    </source>
</evidence>
<dbReference type="Gene3D" id="1.10.3260.10">
    <property type="entry name" value="DNA ligase, ATP-dependent, N-terminal domain"/>
    <property type="match status" value="1"/>
</dbReference>
<dbReference type="SUPFAM" id="SSF56091">
    <property type="entry name" value="DNA ligase/mRNA capping enzyme, catalytic domain"/>
    <property type="match status" value="1"/>
</dbReference>
<keyword evidence="3" id="KW-0132">Cell division</keyword>
<evidence type="ECO:0000313" key="16">
    <source>
        <dbReference type="Proteomes" id="UP000503162"/>
    </source>
</evidence>
<evidence type="ECO:0000256" key="11">
    <source>
        <dbReference type="ARBA" id="ARBA00023204"/>
    </source>
</evidence>
<evidence type="ECO:0000313" key="15">
    <source>
        <dbReference type="EMBL" id="QIM54510.1"/>
    </source>
</evidence>
<dbReference type="InterPro" id="IPR012310">
    <property type="entry name" value="DNA_ligase_ATP-dep_cent"/>
</dbReference>
<dbReference type="CDD" id="cd07897">
    <property type="entry name" value="Adenylation_DNA_ligase_Bac1"/>
    <property type="match status" value="1"/>
</dbReference>
<evidence type="ECO:0000256" key="4">
    <source>
        <dbReference type="ARBA" id="ARBA00022705"/>
    </source>
</evidence>
<dbReference type="InterPro" id="IPR012340">
    <property type="entry name" value="NA-bd_OB-fold"/>
</dbReference>
<dbReference type="Pfam" id="PF04675">
    <property type="entry name" value="DNA_ligase_A_N"/>
    <property type="match status" value="1"/>
</dbReference>
<evidence type="ECO:0000256" key="10">
    <source>
        <dbReference type="ARBA" id="ARBA00023172"/>
    </source>
</evidence>
<dbReference type="Gene3D" id="3.30.470.30">
    <property type="entry name" value="DNA ligase/mRNA capping enzyme"/>
    <property type="match status" value="1"/>
</dbReference>
<dbReference type="GO" id="GO:0051301">
    <property type="term" value="P:cell division"/>
    <property type="evidence" value="ECO:0007669"/>
    <property type="project" value="UniProtKB-KW"/>
</dbReference>
<dbReference type="Pfam" id="PF04679">
    <property type="entry name" value="DNA_ligase_A_C"/>
    <property type="match status" value="1"/>
</dbReference>
<evidence type="ECO:0000256" key="6">
    <source>
        <dbReference type="ARBA" id="ARBA00022741"/>
    </source>
</evidence>
<dbReference type="KEGG" id="hcz:G9Q37_21245"/>
<keyword evidence="2 15" id="KW-0436">Ligase</keyword>
<dbReference type="GO" id="GO:0006310">
    <property type="term" value="P:DNA recombination"/>
    <property type="evidence" value="ECO:0007669"/>
    <property type="project" value="UniProtKB-KW"/>
</dbReference>